<comment type="subcellular location">
    <subcellularLocation>
        <location evidence="1">Endoplasmic reticulum</location>
    </subcellularLocation>
</comment>
<dbReference type="OrthoDB" id="1110235at2"/>
<keyword evidence="7" id="KW-1185">Reference proteome</keyword>
<reference evidence="7" key="1">
    <citation type="submission" date="2016-10" db="EMBL/GenBank/DDBJ databases">
        <authorList>
            <person name="Varghese N."/>
            <person name="Submissions S."/>
        </authorList>
    </citation>
    <scope>NUCLEOTIDE SEQUENCE [LARGE SCALE GENOMIC DNA]</scope>
    <source>
        <strain evidence="7">DSM 44771</strain>
    </source>
</reference>
<dbReference type="PRINTS" id="PR00747">
    <property type="entry name" value="GLYHDRLASE47"/>
</dbReference>
<keyword evidence="5" id="KW-0732">Signal</keyword>
<dbReference type="SUPFAM" id="SSF48225">
    <property type="entry name" value="Seven-hairpin glycosidases"/>
    <property type="match status" value="1"/>
</dbReference>
<comment type="similarity">
    <text evidence="2">Belongs to the glycosyl hydrolase 47 family.</text>
</comment>
<sequence length="465" mass="52358">MLPGMSRRSALRALGAVAVAGGLFSTTSGPVSAQGSWKPVADTVREEYLWAWRHYVDRAFGADQIKPISGGREDFFAEGHSVGLSLVEAVDTLWLMEADDEVARAVRWIVDHLDFDIDAPFQVFETNIRMVGGLAAAYHCTGDSRLLDRAEDIADRLLPAFTQSPTGLPYRYVNLATGQVSDPETNIVEIGTYIAEFGVLSQWTGDSRYYDAAKRAMRVAYDNRTELGLLPHDINAETGRWRNREATIGPPGDSYYEYLWDGYRLFGDPDLKHWYDTLTEAILARQAERRDGHLWFPQIDAFTGEVLSREQSVLAGFYAGLLAESGHVDEGRAYHDSFSLVQDRFGVIPTFVDYATMSATRVDNALRPEFADSALMLWLATGDEVFRERARTHFENMRATSKAAFGFASLSDVTATPPSQEDTCPGYWWSEQMKYYWLLFSDTPRLDYRDNYLSTEANLLRGARR</sequence>
<evidence type="ECO:0000256" key="1">
    <source>
        <dbReference type="ARBA" id="ARBA00004240"/>
    </source>
</evidence>
<evidence type="ECO:0000256" key="3">
    <source>
        <dbReference type="ARBA" id="ARBA00022824"/>
    </source>
</evidence>
<dbReference type="EMBL" id="FOZX01000001">
    <property type="protein sequence ID" value="SFS38148.1"/>
    <property type="molecule type" value="Genomic_DNA"/>
</dbReference>
<evidence type="ECO:0000313" key="7">
    <source>
        <dbReference type="Proteomes" id="UP000198852"/>
    </source>
</evidence>
<protein>
    <submittedName>
        <fullName evidence="6">Mannosyl-oligosaccharide alpha-1,2-mannosidase</fullName>
    </submittedName>
</protein>
<accession>A0A1I6PDJ4</accession>
<gene>
    <name evidence="6" type="ORF">SAMN05660874_00672</name>
</gene>
<keyword evidence="3" id="KW-0256">Endoplasmic reticulum</keyword>
<dbReference type="GO" id="GO:1904380">
    <property type="term" value="P:endoplasmic reticulum mannose trimming"/>
    <property type="evidence" value="ECO:0007669"/>
    <property type="project" value="InterPro"/>
</dbReference>
<dbReference type="GO" id="GO:0004571">
    <property type="term" value="F:mannosyl-oligosaccharide 1,2-alpha-mannosidase activity"/>
    <property type="evidence" value="ECO:0007669"/>
    <property type="project" value="InterPro"/>
</dbReference>
<dbReference type="GO" id="GO:0016020">
    <property type="term" value="C:membrane"/>
    <property type="evidence" value="ECO:0007669"/>
    <property type="project" value="InterPro"/>
</dbReference>
<evidence type="ECO:0000256" key="2">
    <source>
        <dbReference type="ARBA" id="ARBA00007658"/>
    </source>
</evidence>
<dbReference type="InterPro" id="IPR001382">
    <property type="entry name" value="Glyco_hydro_47"/>
</dbReference>
<evidence type="ECO:0000256" key="4">
    <source>
        <dbReference type="ARBA" id="ARBA00023180"/>
    </source>
</evidence>
<dbReference type="AlphaFoldDB" id="A0A1I6PDJ4"/>
<dbReference type="GO" id="GO:0005975">
    <property type="term" value="P:carbohydrate metabolic process"/>
    <property type="evidence" value="ECO:0007669"/>
    <property type="project" value="InterPro"/>
</dbReference>
<evidence type="ECO:0000313" key="6">
    <source>
        <dbReference type="EMBL" id="SFS38148.1"/>
    </source>
</evidence>
<dbReference type="PANTHER" id="PTHR45679">
    <property type="entry name" value="ER DEGRADATION-ENHANCING ALPHA-MANNOSIDASE-LIKE PROTEIN 2"/>
    <property type="match status" value="1"/>
</dbReference>
<dbReference type="InterPro" id="IPR044674">
    <property type="entry name" value="EDEM1/2/3"/>
</dbReference>
<feature type="chain" id="PRO_5011653743" evidence="5">
    <location>
        <begin position="34"/>
        <end position="465"/>
    </location>
</feature>
<dbReference type="PROSITE" id="PS51318">
    <property type="entry name" value="TAT"/>
    <property type="match status" value="1"/>
</dbReference>
<dbReference type="Pfam" id="PF01532">
    <property type="entry name" value="Glyco_hydro_47"/>
    <property type="match status" value="1"/>
</dbReference>
<dbReference type="InterPro" id="IPR036026">
    <property type="entry name" value="Seven-hairpin_glycosidases"/>
</dbReference>
<dbReference type="STRING" id="95161.SAMN05660874_00672"/>
<dbReference type="GO" id="GO:0005509">
    <property type="term" value="F:calcium ion binding"/>
    <property type="evidence" value="ECO:0007669"/>
    <property type="project" value="InterPro"/>
</dbReference>
<dbReference type="InterPro" id="IPR006311">
    <property type="entry name" value="TAT_signal"/>
</dbReference>
<name>A0A1I6PDJ4_9PSEU</name>
<dbReference type="Proteomes" id="UP000198852">
    <property type="component" value="Unassembled WGS sequence"/>
</dbReference>
<proteinExistence type="inferred from homology"/>
<evidence type="ECO:0000256" key="5">
    <source>
        <dbReference type="SAM" id="SignalP"/>
    </source>
</evidence>
<dbReference type="Gene3D" id="1.50.10.10">
    <property type="match status" value="1"/>
</dbReference>
<organism evidence="6 7">
    <name type="scientific">Saccharopolyspora flava</name>
    <dbReference type="NCBI Taxonomy" id="95161"/>
    <lineage>
        <taxon>Bacteria</taxon>
        <taxon>Bacillati</taxon>
        <taxon>Actinomycetota</taxon>
        <taxon>Actinomycetes</taxon>
        <taxon>Pseudonocardiales</taxon>
        <taxon>Pseudonocardiaceae</taxon>
        <taxon>Saccharopolyspora</taxon>
    </lineage>
</organism>
<feature type="signal peptide" evidence="5">
    <location>
        <begin position="1"/>
        <end position="33"/>
    </location>
</feature>
<keyword evidence="4" id="KW-0325">Glycoprotein</keyword>
<dbReference type="InterPro" id="IPR012341">
    <property type="entry name" value="6hp_glycosidase-like_sf"/>
</dbReference>